<sequence>MEEKDLAPIQAFSGSIWSFPDRGPWGDSRYRGNCSGYVIRELLLFFRPKKFVEIFAGSGTGRDVARSLGITDSVHLDLRPEFGGWNALVSEIPTGMDFCFSHPPYFDMIIYSGEMWGEPNPNDLSRCETYEEFIHKLNLVNEKIYNALVNGGRHAILVGDYKKKGRMISIQKDMAWFGDLEYHIIKSQYNTVSERRKYSGRFIPTTHEHLLVFRKNQIWALPVRVTQTIESDIRSRSIATWRDLVQAALEELGGRAKLQEIYEALKNTKKARKNPHWQAKIRQTLQINPNFTPIRRGEWALAI</sequence>
<protein>
    <recommendedName>
        <fullName evidence="3">DNA modification methylase</fullName>
    </recommendedName>
</protein>
<reference evidence="1 2" key="1">
    <citation type="submission" date="2013-12" db="EMBL/GenBank/DDBJ databases">
        <title>Genome and proteome characterization of Caldibacillus debilis GB1 derived from a cellulolytic aero-tolerant co-culture.</title>
        <authorList>
            <person name="Wushke S.T."/>
            <person name="Zhang X."/>
            <person name="Fristensky B."/>
            <person name="Wilkins J.A."/>
            <person name="Levin D.B."/>
            <person name="Sparling R."/>
        </authorList>
    </citation>
    <scope>NUCLEOTIDE SEQUENCE [LARGE SCALE GENOMIC DNA]</scope>
    <source>
        <strain evidence="1 2">GB1</strain>
    </source>
</reference>
<proteinExistence type="predicted"/>
<gene>
    <name evidence="1" type="ORF">Cdeb_01226</name>
</gene>
<dbReference type="InterPro" id="IPR029063">
    <property type="entry name" value="SAM-dependent_MTases_sf"/>
</dbReference>
<dbReference type="Gene3D" id="3.40.50.150">
    <property type="entry name" value="Vaccinia Virus protein VP39"/>
    <property type="match status" value="1"/>
</dbReference>
<organism evidence="1 2">
    <name type="scientific">Caldibacillus debilis GB1</name>
    <dbReference type="NCBI Taxonomy" id="1339248"/>
    <lineage>
        <taxon>Bacteria</taxon>
        <taxon>Bacillati</taxon>
        <taxon>Bacillota</taxon>
        <taxon>Bacilli</taxon>
        <taxon>Bacillales</taxon>
        <taxon>Bacillaceae</taxon>
        <taxon>Caldibacillus</taxon>
    </lineage>
</organism>
<evidence type="ECO:0008006" key="3">
    <source>
        <dbReference type="Google" id="ProtNLM"/>
    </source>
</evidence>
<dbReference type="RefSeq" id="WP_120669141.1">
    <property type="nucleotide sequence ID" value="NZ_AZRV01000035.1"/>
</dbReference>
<comment type="caution">
    <text evidence="1">The sequence shown here is derived from an EMBL/GenBank/DDBJ whole genome shotgun (WGS) entry which is preliminary data.</text>
</comment>
<keyword evidence="2" id="KW-1185">Reference proteome</keyword>
<accession>A0A420VDX4</accession>
<dbReference type="AlphaFoldDB" id="A0A420VDX4"/>
<dbReference type="Proteomes" id="UP000286235">
    <property type="component" value="Unassembled WGS sequence"/>
</dbReference>
<evidence type="ECO:0000313" key="1">
    <source>
        <dbReference type="EMBL" id="RKO61755.1"/>
    </source>
</evidence>
<dbReference type="EMBL" id="AZRV01000035">
    <property type="protein sequence ID" value="RKO61755.1"/>
    <property type="molecule type" value="Genomic_DNA"/>
</dbReference>
<dbReference type="SUPFAM" id="SSF53335">
    <property type="entry name" value="S-adenosyl-L-methionine-dependent methyltransferases"/>
    <property type="match status" value="1"/>
</dbReference>
<evidence type="ECO:0000313" key="2">
    <source>
        <dbReference type="Proteomes" id="UP000286235"/>
    </source>
</evidence>
<name>A0A420VDX4_9BACI</name>